<gene>
    <name evidence="4" type="ORF">FBFR_15885</name>
</gene>
<dbReference type="AlphaFoldDB" id="A0A167U1G9"/>
<protein>
    <recommendedName>
        <fullName evidence="3">3-hydroxy-3-methylglutaryl coenzyme A reductase</fullName>
        <shortName evidence="3">HMG-CoA reductase</shortName>
        <ecNumber evidence="3">1.1.1.88</ecNumber>
    </recommendedName>
</protein>
<reference evidence="4 5" key="1">
    <citation type="submission" date="2016-03" db="EMBL/GenBank/DDBJ databases">
        <title>Draft genome sequence of Flavobacterium fryxellicola DSM 16209.</title>
        <authorList>
            <person name="Shin S.-K."/>
            <person name="Yi H."/>
        </authorList>
    </citation>
    <scope>NUCLEOTIDE SEQUENCE [LARGE SCALE GENOMIC DNA]</scope>
    <source>
        <strain evidence="4 5">DSM 16209</strain>
    </source>
</reference>
<evidence type="ECO:0000256" key="1">
    <source>
        <dbReference type="ARBA" id="ARBA00007661"/>
    </source>
</evidence>
<dbReference type="Pfam" id="PF00368">
    <property type="entry name" value="HMG-CoA_red"/>
    <property type="match status" value="1"/>
</dbReference>
<dbReference type="InterPro" id="IPR023076">
    <property type="entry name" value="HMG_CoA_Rdtase_CS"/>
</dbReference>
<dbReference type="EC" id="1.1.1.88" evidence="3"/>
<dbReference type="GO" id="GO:0140643">
    <property type="term" value="F:hydroxymethylglutaryl-CoA reductase (NADH) activity"/>
    <property type="evidence" value="ECO:0007669"/>
    <property type="project" value="UniProtKB-EC"/>
</dbReference>
<dbReference type="GO" id="GO:0015936">
    <property type="term" value="P:coenzyme A metabolic process"/>
    <property type="evidence" value="ECO:0007669"/>
    <property type="project" value="InterPro"/>
</dbReference>
<dbReference type="GO" id="GO:0004420">
    <property type="term" value="F:hydroxymethylglutaryl-CoA reductase (NADPH) activity"/>
    <property type="evidence" value="ECO:0007669"/>
    <property type="project" value="InterPro"/>
</dbReference>
<dbReference type="SUPFAM" id="SSF56542">
    <property type="entry name" value="Substrate-binding domain of HMG-CoA reductase"/>
    <property type="match status" value="1"/>
</dbReference>
<dbReference type="PANTHER" id="PTHR10572">
    <property type="entry name" value="3-HYDROXY-3-METHYLGLUTARYL-COENZYME A REDUCTASE"/>
    <property type="match status" value="1"/>
</dbReference>
<dbReference type="PRINTS" id="PR00071">
    <property type="entry name" value="HMGCOARDTASE"/>
</dbReference>
<dbReference type="RefSeq" id="WP_066083043.1">
    <property type="nucleotide sequence ID" value="NZ_FRDK01000001.1"/>
</dbReference>
<dbReference type="InterPro" id="IPR009029">
    <property type="entry name" value="HMG_CoA_Rdtase_sub-bd_dom_sf"/>
</dbReference>
<dbReference type="Proteomes" id="UP000077164">
    <property type="component" value="Unassembled WGS sequence"/>
</dbReference>
<dbReference type="InterPro" id="IPR009023">
    <property type="entry name" value="HMG_CoA_Rdtase_NAD(P)-bd_sf"/>
</dbReference>
<dbReference type="InterPro" id="IPR023074">
    <property type="entry name" value="HMG_CoA_Rdtase_cat_sf"/>
</dbReference>
<dbReference type="EMBL" id="LVJE01000048">
    <property type="protein sequence ID" value="OAB25160.1"/>
    <property type="molecule type" value="Genomic_DNA"/>
</dbReference>
<comment type="pathway">
    <text evidence="3">Metabolic intermediate metabolism; (R)-mevalonate degradation; (S)-3-hydroxy-3-methylglutaryl-CoA from (R)-mevalonate: step 1/1.</text>
</comment>
<evidence type="ECO:0000313" key="4">
    <source>
        <dbReference type="EMBL" id="OAB25160.1"/>
    </source>
</evidence>
<comment type="catalytic activity">
    <reaction evidence="3">
        <text>(R)-mevalonate + 2 NAD(+) + CoA = (3S)-3-hydroxy-3-methylglutaryl-CoA + 2 NADH + 2 H(+)</text>
        <dbReference type="Rhea" id="RHEA:14833"/>
        <dbReference type="ChEBI" id="CHEBI:15378"/>
        <dbReference type="ChEBI" id="CHEBI:36464"/>
        <dbReference type="ChEBI" id="CHEBI:43074"/>
        <dbReference type="ChEBI" id="CHEBI:57287"/>
        <dbReference type="ChEBI" id="CHEBI:57540"/>
        <dbReference type="ChEBI" id="CHEBI:57945"/>
        <dbReference type="EC" id="1.1.1.88"/>
    </reaction>
</comment>
<name>A0A167U1G9_9FLAO</name>
<dbReference type="InterPro" id="IPR002202">
    <property type="entry name" value="HMG_CoA_Rdtase"/>
</dbReference>
<dbReference type="NCBIfam" id="TIGR00532">
    <property type="entry name" value="HMG_CoA_R_NAD"/>
    <property type="match status" value="1"/>
</dbReference>
<proteinExistence type="inferred from homology"/>
<dbReference type="Gene3D" id="3.90.770.10">
    <property type="entry name" value="3-hydroxy-3-methylglutaryl-coenzyme A Reductase, Chain A, domain 2"/>
    <property type="match status" value="2"/>
</dbReference>
<dbReference type="CDD" id="cd00644">
    <property type="entry name" value="HMG-CoA_reductase_classII"/>
    <property type="match status" value="1"/>
</dbReference>
<dbReference type="PROSITE" id="PS00066">
    <property type="entry name" value="HMG_COA_REDUCTASE_1"/>
    <property type="match status" value="1"/>
</dbReference>
<dbReference type="OrthoDB" id="9764892at2"/>
<dbReference type="Gene3D" id="1.10.8.660">
    <property type="match status" value="1"/>
</dbReference>
<keyword evidence="3" id="KW-0520">NAD</keyword>
<evidence type="ECO:0000256" key="2">
    <source>
        <dbReference type="ARBA" id="ARBA00023002"/>
    </source>
</evidence>
<keyword evidence="2 3" id="KW-0560">Oxidoreductase</keyword>
<comment type="caution">
    <text evidence="4">The sequence shown here is derived from an EMBL/GenBank/DDBJ whole genome shotgun (WGS) entry which is preliminary data.</text>
</comment>
<dbReference type="PROSITE" id="PS50065">
    <property type="entry name" value="HMG_COA_REDUCTASE_4"/>
    <property type="match status" value="1"/>
</dbReference>
<keyword evidence="5" id="KW-1185">Reference proteome</keyword>
<organism evidence="4 5">
    <name type="scientific">Flavobacterium fryxellicola</name>
    <dbReference type="NCBI Taxonomy" id="249352"/>
    <lineage>
        <taxon>Bacteria</taxon>
        <taxon>Pseudomonadati</taxon>
        <taxon>Bacteroidota</taxon>
        <taxon>Flavobacteriia</taxon>
        <taxon>Flavobacteriales</taxon>
        <taxon>Flavobacteriaceae</taxon>
        <taxon>Flavobacterium</taxon>
    </lineage>
</organism>
<dbReference type="SUPFAM" id="SSF55035">
    <property type="entry name" value="NAD-binding domain of HMG-CoA reductase"/>
    <property type="match status" value="1"/>
</dbReference>
<accession>A0A167U1G9</accession>
<evidence type="ECO:0000256" key="3">
    <source>
        <dbReference type="RuleBase" id="RU361219"/>
    </source>
</evidence>
<dbReference type="InterPro" id="IPR004553">
    <property type="entry name" value="HMG_CoA_Rdtase_bac-typ"/>
</dbReference>
<dbReference type="UniPathway" id="UPA00257">
    <property type="reaction ID" value="UER00367"/>
</dbReference>
<comment type="similarity">
    <text evidence="1 3">Belongs to the HMG-CoA reductase family.</text>
</comment>
<sequence>MNKAISGFSKLSKEEKIKWIADQYFSTPTEAIALLKNYWNSDEKIQKLHDEFIENTITNFYIPLGVAPNFLINGKYSTIPMAIEESSVVAAAAKAAKFWSTRGGFKATVINTEKIGQVHFIYKGDASKLNLFFAENKSKFFEETESITTNMQQRGGGILDIILKDKTDLLPNYFQLHATFETKDSMGANFINSCLEQFAKTLQEEAHRYGLFTETEKEIEVVMSILSNYVPNCIVRAEVSCPIEDLEEKHIPNPQDFAKKFVQAVQIAEVEPYRAVTHNKGIMNGVDAVVLATGNDFRAVEAGIHAYASRNGKYSSLSHAKIENDIFTFWLEIPLALGTVGGLTSLHPLVKLSLEMLEKPSAQELMQFVAVAGLAQNFAALRSLTTTGIQEGHMKMHLNNIINQFEATDEERVLIQKHFKKNTISHSAVETYIISLRK</sequence>
<evidence type="ECO:0000313" key="5">
    <source>
        <dbReference type="Proteomes" id="UP000077164"/>
    </source>
</evidence>
<dbReference type="PANTHER" id="PTHR10572:SF24">
    <property type="entry name" value="3-HYDROXY-3-METHYLGLUTARYL-COENZYME A REDUCTASE"/>
    <property type="match status" value="1"/>
</dbReference>
<dbReference type="STRING" id="249352.SAMN05444395_101111"/>